<dbReference type="EMBL" id="CAJA01000113">
    <property type="protein sequence ID" value="CCH72829.1"/>
    <property type="molecule type" value="Genomic_DNA"/>
</dbReference>
<dbReference type="AlphaFoldDB" id="W6K308"/>
<reference evidence="1 2" key="1">
    <citation type="journal article" date="2013" name="ISME J.">
        <title>A metabolic model for members of the genus Tetrasphaera involved in enhanced biological phosphorus removal.</title>
        <authorList>
            <person name="Kristiansen R."/>
            <person name="Nguyen H.T.T."/>
            <person name="Saunders A.M."/>
            <person name="Nielsen J.L."/>
            <person name="Wimmer R."/>
            <person name="Le V.Q."/>
            <person name="McIlroy S.J."/>
            <person name="Petrovski S."/>
            <person name="Seviour R.J."/>
            <person name="Calteau A."/>
            <person name="Nielsen K.L."/>
            <person name="Nielsen P.H."/>
        </authorList>
    </citation>
    <scope>NUCLEOTIDE SEQUENCE [LARGE SCALE GENOMIC DNA]</scope>
    <source>
        <strain evidence="1 2">Ben110</strain>
    </source>
</reference>
<gene>
    <name evidence="1" type="ORF">BN11_200004</name>
</gene>
<accession>W6K308</accession>
<organism evidence="1 2">
    <name type="scientific">Nostocoides australiense Ben110</name>
    <dbReference type="NCBI Taxonomy" id="1193182"/>
    <lineage>
        <taxon>Bacteria</taxon>
        <taxon>Bacillati</taxon>
        <taxon>Actinomycetota</taxon>
        <taxon>Actinomycetes</taxon>
        <taxon>Micrococcales</taxon>
        <taxon>Intrasporangiaceae</taxon>
        <taxon>Nostocoides</taxon>
    </lineage>
</organism>
<comment type="caution">
    <text evidence="1">The sequence shown here is derived from an EMBL/GenBank/DDBJ whole genome shotgun (WGS) entry which is preliminary data.</text>
</comment>
<name>W6K308_9MICO</name>
<keyword evidence="2" id="KW-1185">Reference proteome</keyword>
<sequence>MPDPKGMTDVLLDEAAAHLERLDLQGEQDQRIQEQGRAVFYLPALADGLEAGGIRVLADELHVQGMV</sequence>
<proteinExistence type="predicted"/>
<protein>
    <submittedName>
        <fullName evidence="1">Uncharacterized protein</fullName>
    </submittedName>
</protein>
<dbReference type="Proteomes" id="UP000035763">
    <property type="component" value="Unassembled WGS sequence"/>
</dbReference>
<evidence type="ECO:0000313" key="2">
    <source>
        <dbReference type="Proteomes" id="UP000035763"/>
    </source>
</evidence>
<evidence type="ECO:0000313" key="1">
    <source>
        <dbReference type="EMBL" id="CCH72829.1"/>
    </source>
</evidence>